<dbReference type="EMBL" id="QBKT01000008">
    <property type="protein sequence ID" value="PTX59819.1"/>
    <property type="molecule type" value="Genomic_DNA"/>
</dbReference>
<dbReference type="InterPro" id="IPR043128">
    <property type="entry name" value="Rev_trsase/Diguanyl_cyclase"/>
</dbReference>
<dbReference type="RefSeq" id="WP_108115970.1">
    <property type="nucleotide sequence ID" value="NZ_QBKT01000008.1"/>
</dbReference>
<protein>
    <recommendedName>
        <fullName evidence="3">Cas10/Cmr2 second palm domain-containing protein</fullName>
    </recommendedName>
</protein>
<evidence type="ECO:0000313" key="4">
    <source>
        <dbReference type="EMBL" id="PTX59819.1"/>
    </source>
</evidence>
<evidence type="ECO:0000259" key="3">
    <source>
        <dbReference type="Pfam" id="PF22335"/>
    </source>
</evidence>
<feature type="domain" description="Cas10/Cmr2 second palm" evidence="3">
    <location>
        <begin position="201"/>
        <end position="347"/>
    </location>
</feature>
<sequence>MHTFYYGFTVYSIQSYIFETNKLKEIIGASEIVEKVCKSEFQTHFKDFLQNATVLLEAAGNIRCVFSISDAELDSFKETYARFSMKITLAYPELKFCQAIHSLKEKNDPSAGDIKSLNHSLTTKKQQPVYYPRLACMGVARNQRTRKIQSYPNRTETQQELDLSTKVKDTHSEGNLLLDKLKNIHAEFPIKLEEIASEQSYIALVHIDTNGLGKFIEKLIDKANSKALQKFSNEVENATLCALRTAIKETFPIVKDATDKNKPKIPFRPVLIGGDDVTVIIKAEHAFDFTRIYMETFEKESQKIKETDKKGLTVAAGIAFTKQKFPLHYTADLVEDLCKSAKAGSNRTYSAIRVHRVRNTYASDFDRIITSELRSTEKETFYNAKPFSIGELAQFQKDIVALKKDDFPKADLENYLSQIIVNNPQRTFLKDRMLEKLPESDVAFIKNMQKETLDLPYLYNLINLQKLVTT</sequence>
<dbReference type="AlphaFoldDB" id="A0A2T6BUR0"/>
<keyword evidence="5" id="KW-1185">Reference proteome</keyword>
<evidence type="ECO:0000256" key="2">
    <source>
        <dbReference type="ARBA" id="ARBA00023118"/>
    </source>
</evidence>
<keyword evidence="1" id="KW-0547">Nucleotide-binding</keyword>
<dbReference type="GO" id="GO:0000166">
    <property type="term" value="F:nucleotide binding"/>
    <property type="evidence" value="ECO:0007669"/>
    <property type="project" value="UniProtKB-KW"/>
</dbReference>
<comment type="caution">
    <text evidence="4">The sequence shown here is derived from an EMBL/GenBank/DDBJ whole genome shotgun (WGS) entry which is preliminary data.</text>
</comment>
<name>A0A2T6BUR0_9FLAO</name>
<evidence type="ECO:0000256" key="1">
    <source>
        <dbReference type="ARBA" id="ARBA00022741"/>
    </source>
</evidence>
<dbReference type="Pfam" id="PF22335">
    <property type="entry name" value="Cas10-Cmr2_palm2"/>
    <property type="match status" value="1"/>
</dbReference>
<accession>A0A2T6BUR0</accession>
<dbReference type="InterPro" id="IPR054767">
    <property type="entry name" value="Cas10-Cmr2_palm2"/>
</dbReference>
<dbReference type="OrthoDB" id="442064at2"/>
<organism evidence="4 5">
    <name type="scientific">Kordia periserrulae</name>
    <dbReference type="NCBI Taxonomy" id="701523"/>
    <lineage>
        <taxon>Bacteria</taxon>
        <taxon>Pseudomonadati</taxon>
        <taxon>Bacteroidota</taxon>
        <taxon>Flavobacteriia</taxon>
        <taxon>Flavobacteriales</taxon>
        <taxon>Flavobacteriaceae</taxon>
        <taxon>Kordia</taxon>
    </lineage>
</organism>
<dbReference type="Proteomes" id="UP000244090">
    <property type="component" value="Unassembled WGS sequence"/>
</dbReference>
<gene>
    <name evidence="4" type="ORF">C8N46_108132</name>
</gene>
<dbReference type="Gene3D" id="3.30.70.270">
    <property type="match status" value="1"/>
</dbReference>
<dbReference type="GO" id="GO:0051607">
    <property type="term" value="P:defense response to virus"/>
    <property type="evidence" value="ECO:0007669"/>
    <property type="project" value="UniProtKB-KW"/>
</dbReference>
<keyword evidence="2" id="KW-0051">Antiviral defense</keyword>
<evidence type="ECO:0000313" key="5">
    <source>
        <dbReference type="Proteomes" id="UP000244090"/>
    </source>
</evidence>
<proteinExistence type="predicted"/>
<reference evidence="4 5" key="1">
    <citation type="submission" date="2018-04" db="EMBL/GenBank/DDBJ databases">
        <title>Genomic Encyclopedia of Archaeal and Bacterial Type Strains, Phase II (KMG-II): from individual species to whole genera.</title>
        <authorList>
            <person name="Goeker M."/>
        </authorList>
    </citation>
    <scope>NUCLEOTIDE SEQUENCE [LARGE SCALE GENOMIC DNA]</scope>
    <source>
        <strain evidence="4 5">DSM 25731</strain>
    </source>
</reference>